<feature type="compositionally biased region" description="Basic and acidic residues" evidence="1">
    <location>
        <begin position="15"/>
        <end position="28"/>
    </location>
</feature>
<sequence length="62" mass="6989">MTNIVNLRQARKAKARVDKAKTAEENRARFGRTKAQRQADSAEEHRRAALLDGVKLDRDGAK</sequence>
<feature type="region of interest" description="Disordered" evidence="1">
    <location>
        <begin position="1"/>
        <end position="46"/>
    </location>
</feature>
<protein>
    <submittedName>
        <fullName evidence="3">DUF4169 family protein</fullName>
    </submittedName>
</protein>
<evidence type="ECO:0000313" key="5">
    <source>
        <dbReference type="Proteomes" id="UP000326364"/>
    </source>
</evidence>
<dbReference type="RefSeq" id="WP_150424975.1">
    <property type="nucleotide sequence ID" value="NZ_VYQA01000003.1"/>
</dbReference>
<dbReference type="Pfam" id="PF13770">
    <property type="entry name" value="DUF4169"/>
    <property type="match status" value="1"/>
</dbReference>
<dbReference type="InterPro" id="IPR025227">
    <property type="entry name" value="DUF4169"/>
</dbReference>
<evidence type="ECO:0000313" key="4">
    <source>
        <dbReference type="Proteomes" id="UP000325933"/>
    </source>
</evidence>
<evidence type="ECO:0000313" key="2">
    <source>
        <dbReference type="EMBL" id="KAA9019822.1"/>
    </source>
</evidence>
<accession>A0A5J5I863</accession>
<name>A0A5J5I863_9SPHN</name>
<evidence type="ECO:0000256" key="1">
    <source>
        <dbReference type="SAM" id="MobiDB-lite"/>
    </source>
</evidence>
<evidence type="ECO:0000313" key="3">
    <source>
        <dbReference type="EMBL" id="KAA9032280.1"/>
    </source>
</evidence>
<keyword evidence="5" id="KW-1185">Reference proteome</keyword>
<dbReference type="EMBL" id="VYQB01000003">
    <property type="protein sequence ID" value="KAA9019822.1"/>
    <property type="molecule type" value="Genomic_DNA"/>
</dbReference>
<dbReference type="Proteomes" id="UP000326364">
    <property type="component" value="Unassembled WGS sequence"/>
</dbReference>
<dbReference type="EMBL" id="VYQA01000003">
    <property type="protein sequence ID" value="KAA9032280.1"/>
    <property type="molecule type" value="Genomic_DNA"/>
</dbReference>
<dbReference type="AlphaFoldDB" id="A0A5J5I863"/>
<gene>
    <name evidence="3" type="ORF">F4U95_06180</name>
    <name evidence="2" type="ORF">F4U96_06180</name>
</gene>
<reference evidence="4 5" key="1">
    <citation type="submission" date="2019-09" db="EMBL/GenBank/DDBJ databases">
        <authorList>
            <person name="Feng G."/>
        </authorList>
    </citation>
    <scope>NUCLEOTIDE SEQUENCE [LARGE SCALE GENOMIC DNA]</scope>
    <source>
        <strain evidence="3 4">KACC 19283</strain>
        <strain evidence="2 5">KACC 19284</strain>
    </source>
</reference>
<organism evidence="3 4">
    <name type="scientific">Sphingobium limneticum</name>
    <dbReference type="NCBI Taxonomy" id="1007511"/>
    <lineage>
        <taxon>Bacteria</taxon>
        <taxon>Pseudomonadati</taxon>
        <taxon>Pseudomonadota</taxon>
        <taxon>Alphaproteobacteria</taxon>
        <taxon>Sphingomonadales</taxon>
        <taxon>Sphingomonadaceae</taxon>
        <taxon>Sphingobium</taxon>
    </lineage>
</organism>
<comment type="caution">
    <text evidence="3">The sequence shown here is derived from an EMBL/GenBank/DDBJ whole genome shotgun (WGS) entry which is preliminary data.</text>
</comment>
<dbReference type="Proteomes" id="UP000325933">
    <property type="component" value="Unassembled WGS sequence"/>
</dbReference>
<proteinExistence type="predicted"/>